<keyword evidence="2 4" id="KW-0813">Transport</keyword>
<comment type="function">
    <text evidence="4">Involved in the system for phosphate transport across the cytoplasmic membrane.</text>
</comment>
<comment type="similarity">
    <text evidence="1 4">Belongs to the PstS family.</text>
</comment>
<keyword evidence="3 4" id="KW-0732">Signal</keyword>
<sequence length="292" mass="30307">MILRSSHIISLGLCLSLCSTFITSCQQQQSTTSSSEGKAELGTFEGQSGSINIAGGTAHIPVMQKAAKAIMASHPDIQITIAGGGSGVGAQQAGKGLVDIGNTGRPLKEKELALGLVSHPFAIDGVAIIIHPDNPVGELSSQQVASIYAGTTTNWKDLGGADQAIHLFTRDEASGTRSVFVKKLLKQGTVAQHANVTASNGAMKTAIAGDPGAIGYCSIGYINEMVKAPKLDGIEPSNANCVSGEYPVMRKLYMNTKGNPEGLAKTFIDFICSKEASTYIEASGYIPLHAGN</sequence>
<evidence type="ECO:0000256" key="4">
    <source>
        <dbReference type="RuleBase" id="RU367119"/>
    </source>
</evidence>
<dbReference type="CDD" id="cd13653">
    <property type="entry name" value="PBP2_phosphate_like_1"/>
    <property type="match status" value="1"/>
</dbReference>
<protein>
    <recommendedName>
        <fullName evidence="4">Phosphate-binding protein</fullName>
    </recommendedName>
</protein>
<dbReference type="PANTHER" id="PTHR30570:SF1">
    <property type="entry name" value="PHOSPHATE-BINDING PROTEIN PSTS"/>
    <property type="match status" value="1"/>
</dbReference>
<dbReference type="InterPro" id="IPR024370">
    <property type="entry name" value="PBP_domain"/>
</dbReference>
<dbReference type="PANTHER" id="PTHR30570">
    <property type="entry name" value="PERIPLASMIC PHOSPHATE BINDING COMPONENT OF PHOSPHATE ABC TRANSPORTER"/>
    <property type="match status" value="1"/>
</dbReference>
<accession>A0A851GHY2</accession>
<evidence type="ECO:0000256" key="2">
    <source>
        <dbReference type="ARBA" id="ARBA00022448"/>
    </source>
</evidence>
<dbReference type="NCBIfam" id="TIGR02136">
    <property type="entry name" value="ptsS_2"/>
    <property type="match status" value="1"/>
</dbReference>
<comment type="caution">
    <text evidence="6">The sequence shown here is derived from an EMBL/GenBank/DDBJ whole genome shotgun (WGS) entry which is preliminary data.</text>
</comment>
<evidence type="ECO:0000256" key="1">
    <source>
        <dbReference type="ARBA" id="ARBA00008725"/>
    </source>
</evidence>
<keyword evidence="7" id="KW-1185">Reference proteome</keyword>
<dbReference type="Pfam" id="PF12849">
    <property type="entry name" value="PBP_like_2"/>
    <property type="match status" value="1"/>
</dbReference>
<evidence type="ECO:0000313" key="6">
    <source>
        <dbReference type="EMBL" id="NWK57133.1"/>
    </source>
</evidence>
<dbReference type="InterPro" id="IPR050811">
    <property type="entry name" value="Phosphate_ABC_transporter"/>
</dbReference>
<evidence type="ECO:0000259" key="5">
    <source>
        <dbReference type="Pfam" id="PF12849"/>
    </source>
</evidence>
<evidence type="ECO:0000256" key="3">
    <source>
        <dbReference type="ARBA" id="ARBA00022729"/>
    </source>
</evidence>
<evidence type="ECO:0000313" key="7">
    <source>
        <dbReference type="Proteomes" id="UP000557872"/>
    </source>
</evidence>
<dbReference type="PROSITE" id="PS51257">
    <property type="entry name" value="PROKAR_LIPOPROTEIN"/>
    <property type="match status" value="1"/>
</dbReference>
<dbReference type="Proteomes" id="UP000557872">
    <property type="component" value="Unassembled WGS sequence"/>
</dbReference>
<dbReference type="RefSeq" id="WP_178933966.1">
    <property type="nucleotide sequence ID" value="NZ_JACBAZ010000008.1"/>
</dbReference>
<gene>
    <name evidence="6" type="ORF">HW115_16040</name>
</gene>
<feature type="domain" description="PBP" evidence="5">
    <location>
        <begin position="47"/>
        <end position="275"/>
    </location>
</feature>
<keyword evidence="4" id="KW-0592">Phosphate transport</keyword>
<organism evidence="6 7">
    <name type="scientific">Oceaniferula marina</name>
    <dbReference type="NCBI Taxonomy" id="2748318"/>
    <lineage>
        <taxon>Bacteria</taxon>
        <taxon>Pseudomonadati</taxon>
        <taxon>Verrucomicrobiota</taxon>
        <taxon>Verrucomicrobiia</taxon>
        <taxon>Verrucomicrobiales</taxon>
        <taxon>Verrucomicrobiaceae</taxon>
        <taxon>Oceaniferula</taxon>
    </lineage>
</organism>
<feature type="signal peptide" evidence="4">
    <location>
        <begin position="1"/>
        <end position="24"/>
    </location>
</feature>
<dbReference type="AlphaFoldDB" id="A0A851GHY2"/>
<dbReference type="GO" id="GO:0042301">
    <property type="term" value="F:phosphate ion binding"/>
    <property type="evidence" value="ECO:0007669"/>
    <property type="project" value="UniProtKB-UniRule"/>
</dbReference>
<dbReference type="InterPro" id="IPR011862">
    <property type="entry name" value="Phos-bd"/>
</dbReference>
<dbReference type="EMBL" id="JACBAZ010000008">
    <property type="protein sequence ID" value="NWK57133.1"/>
    <property type="molecule type" value="Genomic_DNA"/>
</dbReference>
<proteinExistence type="inferred from homology"/>
<dbReference type="SUPFAM" id="SSF53850">
    <property type="entry name" value="Periplasmic binding protein-like II"/>
    <property type="match status" value="1"/>
</dbReference>
<dbReference type="Gene3D" id="3.40.190.10">
    <property type="entry name" value="Periplasmic binding protein-like II"/>
    <property type="match status" value="2"/>
</dbReference>
<feature type="chain" id="PRO_5033110674" description="Phosphate-binding protein" evidence="4">
    <location>
        <begin position="25"/>
        <end position="292"/>
    </location>
</feature>
<dbReference type="GO" id="GO:0006817">
    <property type="term" value="P:phosphate ion transport"/>
    <property type="evidence" value="ECO:0007669"/>
    <property type="project" value="UniProtKB-UniRule"/>
</dbReference>
<reference evidence="6 7" key="1">
    <citation type="submission" date="2020-07" db="EMBL/GenBank/DDBJ databases">
        <title>Roseicoccus Jingziensis gen. nov., sp. nov., isolated from coastal seawater.</title>
        <authorList>
            <person name="Feng X."/>
        </authorList>
    </citation>
    <scope>NUCLEOTIDE SEQUENCE [LARGE SCALE GENOMIC DNA]</scope>
    <source>
        <strain evidence="6 7">N1E253</strain>
    </source>
</reference>
<name>A0A851GHY2_9BACT</name>